<dbReference type="AlphaFoldDB" id="A0A061ISU0"/>
<proteinExistence type="predicted"/>
<evidence type="ECO:0000313" key="2">
    <source>
        <dbReference type="EMBL" id="ESL04980.1"/>
    </source>
</evidence>
<evidence type="ECO:0000256" key="1">
    <source>
        <dbReference type="SAM" id="Phobius"/>
    </source>
</evidence>
<protein>
    <submittedName>
        <fullName evidence="2">Uncharacterized protein</fullName>
    </submittedName>
</protein>
<sequence length="95" mass="11052">MCFFFCVCVFVLFLPLLHFLNDLLLFLPLPPCTPFIIIVALGGPSGLFLSFFFFALRVFVGYFVLFFFYFFSLVLQRVRVAHNTRDNHGGTWINL</sequence>
<reference evidence="2 3" key="1">
    <citation type="submission" date="2013-07" db="EMBL/GenBank/DDBJ databases">
        <authorList>
            <person name="Stoco P.H."/>
            <person name="Wagner G."/>
            <person name="Gerber A."/>
            <person name="Zaha A."/>
            <person name="Thompson C."/>
            <person name="Bartholomeu D.C."/>
            <person name="Luckemeyer D.D."/>
            <person name="Bahia D."/>
            <person name="Loreto E."/>
            <person name="Prestes E.B."/>
            <person name="Lima F.M."/>
            <person name="Rodrigues-Luiz G."/>
            <person name="Vallejo G.A."/>
            <person name="Filho J.F."/>
            <person name="Monteiro K.M."/>
            <person name="Tyler K.M."/>
            <person name="de Almeida L.G."/>
            <person name="Ortiz M.F."/>
            <person name="Siervo M.A."/>
            <person name="de Moraes M.H."/>
            <person name="Cunha O.L."/>
            <person name="Mendonca-Neto R."/>
            <person name="Silva R."/>
            <person name="Teixeira S.M."/>
            <person name="Murta S.M."/>
            <person name="Sincero T.C."/>
            <person name="Mendes T.A."/>
            <person name="Urmenyi T.P."/>
            <person name="Silva V.G."/>
            <person name="da Rocha W.D."/>
            <person name="Andersson B."/>
            <person name="Romanha A.J."/>
            <person name="Steindel M."/>
            <person name="de Vasconcelos A.T."/>
            <person name="Grisard E.C."/>
        </authorList>
    </citation>
    <scope>NUCLEOTIDE SEQUENCE [LARGE SCALE GENOMIC DNA]</scope>
    <source>
        <strain evidence="2 3">SC58</strain>
    </source>
</reference>
<keyword evidence="3" id="KW-1185">Reference proteome</keyword>
<keyword evidence="1" id="KW-0812">Transmembrane</keyword>
<gene>
    <name evidence="2" type="ORF">TRSC58_07441</name>
</gene>
<organism evidence="2 3">
    <name type="scientific">Trypanosoma rangeli SC58</name>
    <dbReference type="NCBI Taxonomy" id="429131"/>
    <lineage>
        <taxon>Eukaryota</taxon>
        <taxon>Discoba</taxon>
        <taxon>Euglenozoa</taxon>
        <taxon>Kinetoplastea</taxon>
        <taxon>Metakinetoplastina</taxon>
        <taxon>Trypanosomatida</taxon>
        <taxon>Trypanosomatidae</taxon>
        <taxon>Trypanosoma</taxon>
        <taxon>Herpetosoma</taxon>
    </lineage>
</organism>
<keyword evidence="1" id="KW-0472">Membrane</keyword>
<accession>A0A061ISU0</accession>
<dbReference type="EMBL" id="AUPL01007693">
    <property type="protein sequence ID" value="ESL04980.1"/>
    <property type="molecule type" value="Genomic_DNA"/>
</dbReference>
<keyword evidence="1" id="KW-1133">Transmembrane helix</keyword>
<dbReference type="Proteomes" id="UP000031737">
    <property type="component" value="Unassembled WGS sequence"/>
</dbReference>
<name>A0A061ISU0_TRYRA</name>
<comment type="caution">
    <text evidence="2">The sequence shown here is derived from an EMBL/GenBank/DDBJ whole genome shotgun (WGS) entry which is preliminary data.</text>
</comment>
<feature type="transmembrane region" description="Helical" evidence="1">
    <location>
        <begin position="59"/>
        <end position="78"/>
    </location>
</feature>
<dbReference type="VEuPathDB" id="TriTrypDB:TRSC58_07441"/>
<evidence type="ECO:0000313" key="3">
    <source>
        <dbReference type="Proteomes" id="UP000031737"/>
    </source>
</evidence>
<feature type="transmembrane region" description="Helical" evidence="1">
    <location>
        <begin position="35"/>
        <end position="54"/>
    </location>
</feature>